<feature type="region of interest" description="Disordered" evidence="11">
    <location>
        <begin position="532"/>
        <end position="572"/>
    </location>
</feature>
<proteinExistence type="inferred from homology"/>
<keyword evidence="4" id="KW-0227">DNA damage</keyword>
<evidence type="ECO:0000256" key="3">
    <source>
        <dbReference type="ARBA" id="ARBA00022722"/>
    </source>
</evidence>
<feature type="binding site" evidence="10">
    <location>
        <position position="516"/>
    </location>
    <ligand>
        <name>substrate</name>
    </ligand>
</feature>
<name>A0A316ZFX2_9BASI</name>
<keyword evidence="3" id="KW-0540">Nuclease</keyword>
<dbReference type="RefSeq" id="XP_025600919.1">
    <property type="nucleotide sequence ID" value="XM_025741382.1"/>
</dbReference>
<dbReference type="GeneID" id="37268926"/>
<keyword evidence="6" id="KW-0269">Exonuclease</keyword>
<feature type="region of interest" description="Disordered" evidence="11">
    <location>
        <begin position="122"/>
        <end position="144"/>
    </location>
</feature>
<dbReference type="Gene3D" id="3.30.870.10">
    <property type="entry name" value="Endonuclease Chain A"/>
    <property type="match status" value="2"/>
</dbReference>
<keyword evidence="7" id="KW-0234">DNA repair</keyword>
<accession>A0A316ZFX2</accession>
<dbReference type="GO" id="GO:0003690">
    <property type="term" value="F:double-stranded DNA binding"/>
    <property type="evidence" value="ECO:0007669"/>
    <property type="project" value="TreeGrafter"/>
</dbReference>
<feature type="compositionally biased region" description="Low complexity" evidence="11">
    <location>
        <begin position="532"/>
        <end position="542"/>
    </location>
</feature>
<keyword evidence="5" id="KW-0378">Hydrolase</keyword>
<dbReference type="PANTHER" id="PTHR12415">
    <property type="entry name" value="TYROSYL-DNA PHOSPHODIESTERASE 1"/>
    <property type="match status" value="1"/>
</dbReference>
<comment type="similarity">
    <text evidence="2">Belongs to the tyrosyl-DNA phosphodiesterase family.</text>
</comment>
<evidence type="ECO:0000256" key="8">
    <source>
        <dbReference type="ARBA" id="ARBA00023242"/>
    </source>
</evidence>
<dbReference type="OrthoDB" id="3907302at2759"/>
<feature type="active site" description="Proton donor/acceptor" evidence="9">
    <location>
        <position position="514"/>
    </location>
</feature>
<comment type="subcellular location">
    <subcellularLocation>
        <location evidence="1">Nucleus</location>
    </subcellularLocation>
</comment>
<evidence type="ECO:0000313" key="12">
    <source>
        <dbReference type="EMBL" id="PWO00641.1"/>
    </source>
</evidence>
<evidence type="ECO:0000256" key="9">
    <source>
        <dbReference type="PIRSR" id="PIRSR610347-1"/>
    </source>
</evidence>
<dbReference type="AlphaFoldDB" id="A0A316ZFX2"/>
<feature type="compositionally biased region" description="Low complexity" evidence="11">
    <location>
        <begin position="29"/>
        <end position="75"/>
    </location>
</feature>
<sequence length="672" mass="72004">MPAGASSRDAIALSSDEDEPIQLVSVRRSAAGPAPSTAAAAASAPGAAASTSSAGPAAAPSWTLAPAERAALNAAREARSKERKRALGLGDSDHDAAQQARPASRPRVEEKRRAFGTFADTFGRAASPNDEVAPSQPGPSNTHTDERFWDGAIKRSYNELIQPAGGTRLSELLLPTTSRNAAGLKHVLFSSFTPDPAWLASMLPAPVSGGPEVSLVVNVNKSGKLERGQRADCPSWWQVISPGAARAGGWGCQHVKFIMVFYPDRLRICILTGNLIEYDWKQNENLAYVQDFRLLPHDGDCLASDAYDQFDRLFKSWRLTKREDRAYRELERYDLGSFGGSSGARLLLCMPSPGQVAVNGWAAIETRGLGRLKRIVKDLGITPRRGGMQISAQCSSLGPKTDFKWLHNLHLIASGMHRIVPLPKATGKAAKVRSPLHKETLLSAPDRLPGDDAPRFTAGDLPPIKILFPTVQQVHRSAGGVGSGGCHFASADKCAPYKALMHKAESQRGNILMHHKLILALQPGVHFESSDRSASAFASGSGRTLGQAPAKDGDASHTESEAEDEAAAKKRRVEAKNRVLEERRRAEPAGWLYVGSANFTVAAWGTITLGADNAPTMTQLLNHELGVVIPIARADLSAAKPSLARDALAFVHPAQPYGPHDEVWDLSVLGPQ</sequence>
<evidence type="ECO:0000256" key="7">
    <source>
        <dbReference type="ARBA" id="ARBA00023204"/>
    </source>
</evidence>
<dbReference type="STRING" id="58919.A0A316ZFX2"/>
<gene>
    <name evidence="12" type="ORF">FA09DRAFT_327377</name>
</gene>
<evidence type="ECO:0000256" key="2">
    <source>
        <dbReference type="ARBA" id="ARBA00010205"/>
    </source>
</evidence>
<protein>
    <submittedName>
        <fullName evidence="12">Phospholipase D/nuclease</fullName>
    </submittedName>
</protein>
<reference evidence="12 13" key="1">
    <citation type="journal article" date="2018" name="Mol. Biol. Evol.">
        <title>Broad Genomic Sampling Reveals a Smut Pathogenic Ancestry of the Fungal Clade Ustilaginomycotina.</title>
        <authorList>
            <person name="Kijpornyongpan T."/>
            <person name="Mondo S.J."/>
            <person name="Barry K."/>
            <person name="Sandor L."/>
            <person name="Lee J."/>
            <person name="Lipzen A."/>
            <person name="Pangilinan J."/>
            <person name="LaButti K."/>
            <person name="Hainaut M."/>
            <person name="Henrissat B."/>
            <person name="Grigoriev I.V."/>
            <person name="Spatafora J.W."/>
            <person name="Aime M.C."/>
        </authorList>
    </citation>
    <scope>NUCLEOTIDE SEQUENCE [LARGE SCALE GENOMIC DNA]</scope>
    <source>
        <strain evidence="12 13">MCA 4186</strain>
    </source>
</reference>
<feature type="compositionally biased region" description="Basic and acidic residues" evidence="11">
    <location>
        <begin position="551"/>
        <end position="560"/>
    </location>
</feature>
<evidence type="ECO:0000256" key="11">
    <source>
        <dbReference type="SAM" id="MobiDB-lite"/>
    </source>
</evidence>
<dbReference type="GO" id="GO:0017005">
    <property type="term" value="F:3'-tyrosyl-DNA phosphodiesterase activity"/>
    <property type="evidence" value="ECO:0007669"/>
    <property type="project" value="TreeGrafter"/>
</dbReference>
<evidence type="ECO:0000256" key="5">
    <source>
        <dbReference type="ARBA" id="ARBA00022801"/>
    </source>
</evidence>
<feature type="binding site" evidence="10">
    <location>
        <position position="256"/>
    </location>
    <ligand>
        <name>substrate</name>
    </ligand>
</feature>
<dbReference type="GO" id="GO:0003697">
    <property type="term" value="F:single-stranded DNA binding"/>
    <property type="evidence" value="ECO:0007669"/>
    <property type="project" value="TreeGrafter"/>
</dbReference>
<evidence type="ECO:0000256" key="6">
    <source>
        <dbReference type="ARBA" id="ARBA00022839"/>
    </source>
</evidence>
<dbReference type="GO" id="GO:0006281">
    <property type="term" value="P:DNA repair"/>
    <property type="evidence" value="ECO:0007669"/>
    <property type="project" value="UniProtKB-KW"/>
</dbReference>
<dbReference type="EMBL" id="KZ819284">
    <property type="protein sequence ID" value="PWO00641.1"/>
    <property type="molecule type" value="Genomic_DNA"/>
</dbReference>
<evidence type="ECO:0000256" key="4">
    <source>
        <dbReference type="ARBA" id="ARBA00022763"/>
    </source>
</evidence>
<feature type="region of interest" description="Disordered" evidence="11">
    <location>
        <begin position="1"/>
        <end position="110"/>
    </location>
</feature>
<evidence type="ECO:0000256" key="1">
    <source>
        <dbReference type="ARBA" id="ARBA00004123"/>
    </source>
</evidence>
<evidence type="ECO:0000313" key="13">
    <source>
        <dbReference type="Proteomes" id="UP000245946"/>
    </source>
</evidence>
<evidence type="ECO:0000256" key="10">
    <source>
        <dbReference type="PIRSR" id="PIRSR610347-2"/>
    </source>
</evidence>
<organism evidence="12 13">
    <name type="scientific">Tilletiopsis washingtonensis</name>
    <dbReference type="NCBI Taxonomy" id="58919"/>
    <lineage>
        <taxon>Eukaryota</taxon>
        <taxon>Fungi</taxon>
        <taxon>Dikarya</taxon>
        <taxon>Basidiomycota</taxon>
        <taxon>Ustilaginomycotina</taxon>
        <taxon>Exobasidiomycetes</taxon>
        <taxon>Entylomatales</taxon>
        <taxon>Entylomatales incertae sedis</taxon>
        <taxon>Tilletiopsis</taxon>
    </lineage>
</organism>
<dbReference type="GO" id="GO:0005634">
    <property type="term" value="C:nucleus"/>
    <property type="evidence" value="ECO:0007669"/>
    <property type="project" value="UniProtKB-SubCell"/>
</dbReference>
<keyword evidence="8" id="KW-0539">Nucleus</keyword>
<dbReference type="PANTHER" id="PTHR12415:SF0">
    <property type="entry name" value="TYROSYL-DNA PHOSPHODIESTERASE 1"/>
    <property type="match status" value="1"/>
</dbReference>
<dbReference type="SUPFAM" id="SSF56024">
    <property type="entry name" value="Phospholipase D/nuclease"/>
    <property type="match status" value="2"/>
</dbReference>
<dbReference type="Pfam" id="PF06087">
    <property type="entry name" value="Tyr-DNA_phospho"/>
    <property type="match status" value="1"/>
</dbReference>
<keyword evidence="13" id="KW-1185">Reference proteome</keyword>
<feature type="active site" description="Nucleophile" evidence="9">
    <location>
        <position position="254"/>
    </location>
</feature>
<dbReference type="GO" id="GO:0004527">
    <property type="term" value="F:exonuclease activity"/>
    <property type="evidence" value="ECO:0007669"/>
    <property type="project" value="UniProtKB-KW"/>
</dbReference>
<dbReference type="Proteomes" id="UP000245946">
    <property type="component" value="Unassembled WGS sequence"/>
</dbReference>
<dbReference type="InterPro" id="IPR010347">
    <property type="entry name" value="Tdp1"/>
</dbReference>